<feature type="domain" description="Polymerase nucleotidyl transferase" evidence="10">
    <location>
        <begin position="14"/>
        <end position="82"/>
    </location>
</feature>
<dbReference type="STRING" id="880072.Desac_1726"/>
<keyword evidence="12" id="KW-1185">Reference proteome</keyword>
<dbReference type="PANTHER" id="PTHR33571">
    <property type="entry name" value="SSL8005 PROTEIN"/>
    <property type="match status" value="1"/>
</dbReference>
<keyword evidence="6" id="KW-0547">Nucleotide-binding</keyword>
<dbReference type="GO" id="GO:0005524">
    <property type="term" value="F:ATP binding"/>
    <property type="evidence" value="ECO:0007669"/>
    <property type="project" value="UniProtKB-KW"/>
</dbReference>
<dbReference type="EMBL" id="CP002629">
    <property type="protein sequence ID" value="AEB09567.1"/>
    <property type="molecule type" value="Genomic_DNA"/>
</dbReference>
<evidence type="ECO:0000313" key="12">
    <source>
        <dbReference type="Proteomes" id="UP000000483"/>
    </source>
</evidence>
<dbReference type="InterPro" id="IPR043519">
    <property type="entry name" value="NT_sf"/>
</dbReference>
<accession>F2NCZ3</accession>
<dbReference type="KEGG" id="dao:Desac_1726"/>
<dbReference type="Pfam" id="PF01909">
    <property type="entry name" value="NTP_transf_2"/>
    <property type="match status" value="1"/>
</dbReference>
<dbReference type="HOGENOM" id="CLU_130257_10_2_7"/>
<sequence length="82" mass="8911">MDLKAQLQAKRRQILALAAKHGTSNLRLFGSMARGGAGPKSDVDIFINLESRRSLLNQIILGQDLEDLLGCKVDVVTEAALH</sequence>
<proteinExistence type="inferred from homology"/>
<gene>
    <name evidence="11" type="ordered locus">Desac_1726</name>
</gene>
<reference evidence="11 12" key="1">
    <citation type="journal article" date="2011" name="Stand. Genomic Sci.">
        <title>Complete genome sequence of the acetate-degrading sulfate reducer Desulfobacca acetoxidans type strain (ASRB2).</title>
        <authorList>
            <person name="Goker M."/>
            <person name="Teshima H."/>
            <person name="Lapidus A."/>
            <person name="Nolan M."/>
            <person name="Lucas S."/>
            <person name="Hammon N."/>
            <person name="Deshpande S."/>
            <person name="Cheng J.F."/>
            <person name="Tapia R."/>
            <person name="Han C."/>
            <person name="Goodwin L."/>
            <person name="Pitluck S."/>
            <person name="Huntemann M."/>
            <person name="Liolios K."/>
            <person name="Ivanova N."/>
            <person name="Pagani I."/>
            <person name="Mavromatis K."/>
            <person name="Ovchinikova G."/>
            <person name="Pati A."/>
            <person name="Chen A."/>
            <person name="Palaniappan K."/>
            <person name="Land M."/>
            <person name="Hauser L."/>
            <person name="Brambilla E.M."/>
            <person name="Rohde M."/>
            <person name="Spring S."/>
            <person name="Detter J.C."/>
            <person name="Woyke T."/>
            <person name="Bristow J."/>
            <person name="Eisen J.A."/>
            <person name="Markowitz V."/>
            <person name="Hugenholtz P."/>
            <person name="Kyrpides N.C."/>
            <person name="Klenk H.P."/>
        </authorList>
    </citation>
    <scope>NUCLEOTIDE SEQUENCE [LARGE SCALE GENOMIC DNA]</scope>
    <source>
        <strain evidence="12">ATCC 700848 / DSM 11109 / ASRB2</strain>
    </source>
</reference>
<dbReference type="CDD" id="cd05403">
    <property type="entry name" value="NT_KNTase_like"/>
    <property type="match status" value="1"/>
</dbReference>
<dbReference type="PANTHER" id="PTHR33571:SF12">
    <property type="entry name" value="BSL3053 PROTEIN"/>
    <property type="match status" value="1"/>
</dbReference>
<evidence type="ECO:0000259" key="10">
    <source>
        <dbReference type="Pfam" id="PF01909"/>
    </source>
</evidence>
<dbReference type="GO" id="GO:0046872">
    <property type="term" value="F:metal ion binding"/>
    <property type="evidence" value="ECO:0007669"/>
    <property type="project" value="UniProtKB-KW"/>
</dbReference>
<keyword evidence="4" id="KW-0548">Nucleotidyltransferase</keyword>
<keyword evidence="3" id="KW-0808">Transferase</keyword>
<dbReference type="GO" id="GO:0016779">
    <property type="term" value="F:nucleotidyltransferase activity"/>
    <property type="evidence" value="ECO:0007669"/>
    <property type="project" value="UniProtKB-KW"/>
</dbReference>
<evidence type="ECO:0000256" key="1">
    <source>
        <dbReference type="ARBA" id="ARBA00001946"/>
    </source>
</evidence>
<evidence type="ECO:0000256" key="4">
    <source>
        <dbReference type="ARBA" id="ARBA00022695"/>
    </source>
</evidence>
<evidence type="ECO:0000256" key="7">
    <source>
        <dbReference type="ARBA" id="ARBA00022840"/>
    </source>
</evidence>
<dbReference type="Gene3D" id="3.30.460.10">
    <property type="entry name" value="Beta Polymerase, domain 2"/>
    <property type="match status" value="1"/>
</dbReference>
<dbReference type="InterPro" id="IPR002934">
    <property type="entry name" value="Polymerase_NTP_transf_dom"/>
</dbReference>
<organism evidence="11 12">
    <name type="scientific">Desulfobacca acetoxidans (strain ATCC 700848 / DSM 11109 / ASRB2)</name>
    <dbReference type="NCBI Taxonomy" id="880072"/>
    <lineage>
        <taxon>Bacteria</taxon>
        <taxon>Pseudomonadati</taxon>
        <taxon>Thermodesulfobacteriota</taxon>
        <taxon>Desulfobaccia</taxon>
        <taxon>Desulfobaccales</taxon>
        <taxon>Desulfobaccaceae</taxon>
        <taxon>Desulfobacca</taxon>
    </lineage>
</organism>
<name>F2NCZ3_DESAR</name>
<dbReference type="AlphaFoldDB" id="F2NCZ3"/>
<evidence type="ECO:0000256" key="2">
    <source>
        <dbReference type="ARBA" id="ARBA00022649"/>
    </source>
</evidence>
<evidence type="ECO:0000256" key="5">
    <source>
        <dbReference type="ARBA" id="ARBA00022723"/>
    </source>
</evidence>
<protein>
    <submittedName>
        <fullName evidence="11">DNA polymerase beta domain protein region</fullName>
    </submittedName>
</protein>
<reference evidence="12" key="2">
    <citation type="submission" date="2011-03" db="EMBL/GenBank/DDBJ databases">
        <title>The complete genome of Desulfobacca acetoxidans DSM 11109.</title>
        <authorList>
            <consortium name="US DOE Joint Genome Institute (JGI-PGF)"/>
            <person name="Lucas S."/>
            <person name="Copeland A."/>
            <person name="Lapidus A."/>
            <person name="Bruce D."/>
            <person name="Goodwin L."/>
            <person name="Pitluck S."/>
            <person name="Peters L."/>
            <person name="Kyrpides N."/>
            <person name="Mavromatis K."/>
            <person name="Ivanova N."/>
            <person name="Ovchinnikova G."/>
            <person name="Teshima H."/>
            <person name="Detter J.C."/>
            <person name="Han C."/>
            <person name="Land M."/>
            <person name="Hauser L."/>
            <person name="Markowitz V."/>
            <person name="Cheng J.-F."/>
            <person name="Hugenholtz P."/>
            <person name="Woyke T."/>
            <person name="Wu D."/>
            <person name="Spring S."/>
            <person name="Schueler E."/>
            <person name="Brambilla E."/>
            <person name="Klenk H.-P."/>
            <person name="Eisen J.A."/>
        </authorList>
    </citation>
    <scope>NUCLEOTIDE SEQUENCE [LARGE SCALE GENOMIC DNA]</scope>
    <source>
        <strain evidence="12">ATCC 700848 / DSM 11109 / ASRB2</strain>
    </source>
</reference>
<dbReference type="InterPro" id="IPR052038">
    <property type="entry name" value="Type-VII_TA_antitoxin"/>
</dbReference>
<comment type="cofactor">
    <cofactor evidence="1">
        <name>Mg(2+)</name>
        <dbReference type="ChEBI" id="CHEBI:18420"/>
    </cofactor>
</comment>
<dbReference type="Proteomes" id="UP000000483">
    <property type="component" value="Chromosome"/>
</dbReference>
<keyword evidence="8" id="KW-0460">Magnesium</keyword>
<evidence type="ECO:0000256" key="3">
    <source>
        <dbReference type="ARBA" id="ARBA00022679"/>
    </source>
</evidence>
<dbReference type="eggNOG" id="COG1669">
    <property type="taxonomic scope" value="Bacteria"/>
</dbReference>
<keyword evidence="5" id="KW-0479">Metal-binding</keyword>
<evidence type="ECO:0000256" key="9">
    <source>
        <dbReference type="ARBA" id="ARBA00038276"/>
    </source>
</evidence>
<evidence type="ECO:0000256" key="6">
    <source>
        <dbReference type="ARBA" id="ARBA00022741"/>
    </source>
</evidence>
<evidence type="ECO:0000313" key="11">
    <source>
        <dbReference type="EMBL" id="AEB09567.1"/>
    </source>
</evidence>
<comment type="similarity">
    <text evidence="9">Belongs to the MntA antitoxin family.</text>
</comment>
<dbReference type="SUPFAM" id="SSF81301">
    <property type="entry name" value="Nucleotidyltransferase"/>
    <property type="match status" value="1"/>
</dbReference>
<evidence type="ECO:0000256" key="8">
    <source>
        <dbReference type="ARBA" id="ARBA00022842"/>
    </source>
</evidence>
<keyword evidence="2" id="KW-1277">Toxin-antitoxin system</keyword>
<keyword evidence="7" id="KW-0067">ATP-binding</keyword>
<dbReference type="RefSeq" id="WP_013706677.1">
    <property type="nucleotide sequence ID" value="NC_015388.1"/>
</dbReference>
<dbReference type="OrthoDB" id="5422227at2"/>